<keyword evidence="2" id="KW-0472">Membrane</keyword>
<dbReference type="SMART" id="SM00244">
    <property type="entry name" value="PHB"/>
    <property type="match status" value="1"/>
</dbReference>
<dbReference type="InterPro" id="IPR001972">
    <property type="entry name" value="Stomatin_HflK_fam"/>
</dbReference>
<dbReference type="SUPFAM" id="SSF55718">
    <property type="entry name" value="SCP-like"/>
    <property type="match status" value="1"/>
</dbReference>
<dbReference type="PANTHER" id="PTHR10264:SF130">
    <property type="entry name" value="STOMATIN-LIKE PROTEIN 1"/>
    <property type="match status" value="1"/>
</dbReference>
<keyword evidence="2" id="KW-1133">Transmembrane helix</keyword>
<evidence type="ECO:0000313" key="4">
    <source>
        <dbReference type="EMBL" id="KAG8183685.1"/>
    </source>
</evidence>
<comment type="caution">
    <text evidence="4">The sequence shown here is derived from an EMBL/GenBank/DDBJ whole genome shotgun (WGS) entry which is preliminary data.</text>
</comment>
<name>A0AAV6UHN5_9ARAC</name>
<evidence type="ECO:0000256" key="1">
    <source>
        <dbReference type="ARBA" id="ARBA00008164"/>
    </source>
</evidence>
<evidence type="ECO:0000313" key="5">
    <source>
        <dbReference type="Proteomes" id="UP000827092"/>
    </source>
</evidence>
<dbReference type="InterPro" id="IPR043202">
    <property type="entry name" value="Band-7_stomatin-like"/>
</dbReference>
<evidence type="ECO:0000259" key="3">
    <source>
        <dbReference type="SMART" id="SM00244"/>
    </source>
</evidence>
<proteinExistence type="inferred from homology"/>
<keyword evidence="5" id="KW-1185">Reference proteome</keyword>
<evidence type="ECO:0000256" key="2">
    <source>
        <dbReference type="SAM" id="Phobius"/>
    </source>
</evidence>
<dbReference type="Gene3D" id="3.30.479.30">
    <property type="entry name" value="Band 7 domain"/>
    <property type="match status" value="1"/>
</dbReference>
<dbReference type="PANTHER" id="PTHR10264">
    <property type="entry name" value="BAND 7 PROTEIN-RELATED"/>
    <property type="match status" value="1"/>
</dbReference>
<dbReference type="InterPro" id="IPR036013">
    <property type="entry name" value="Band_7/SPFH_dom_sf"/>
</dbReference>
<dbReference type="AlphaFoldDB" id="A0AAV6UHN5"/>
<reference evidence="4 5" key="1">
    <citation type="journal article" date="2022" name="Nat. Ecol. Evol.">
        <title>A masculinizing supergene underlies an exaggerated male reproductive morph in a spider.</title>
        <authorList>
            <person name="Hendrickx F."/>
            <person name="De Corte Z."/>
            <person name="Sonet G."/>
            <person name="Van Belleghem S.M."/>
            <person name="Kostlbacher S."/>
            <person name="Vangestel C."/>
        </authorList>
    </citation>
    <scope>NUCLEOTIDE SEQUENCE [LARGE SCALE GENOMIC DNA]</scope>
    <source>
        <strain evidence="4">W744_W776</strain>
    </source>
</reference>
<dbReference type="GO" id="GO:0005886">
    <property type="term" value="C:plasma membrane"/>
    <property type="evidence" value="ECO:0007669"/>
    <property type="project" value="InterPro"/>
</dbReference>
<dbReference type="InterPro" id="IPR001107">
    <property type="entry name" value="Band_7"/>
</dbReference>
<dbReference type="EMBL" id="JAFNEN010000410">
    <property type="protein sequence ID" value="KAG8183685.1"/>
    <property type="molecule type" value="Genomic_DNA"/>
</dbReference>
<dbReference type="Pfam" id="PF01145">
    <property type="entry name" value="Band_7"/>
    <property type="match status" value="1"/>
</dbReference>
<dbReference type="Pfam" id="PF02036">
    <property type="entry name" value="SCP2"/>
    <property type="match status" value="1"/>
</dbReference>
<feature type="domain" description="Band 7" evidence="3">
    <location>
        <begin position="99"/>
        <end position="265"/>
    </location>
</feature>
<comment type="similarity">
    <text evidence="1">Belongs to the band 7/mec-2 family.</text>
</comment>
<feature type="transmembrane region" description="Helical" evidence="2">
    <location>
        <begin position="80"/>
        <end position="101"/>
    </location>
</feature>
<sequence>MKKKSLTQYGFLTMVTENNFNSVFDYKSAFQYGPADIHLKPFRKEKYKSAFSYHAITIPTDGEVENVSKESLPLIALRNFITFLLYVIVVASFPLSCWICVKRIHSLERLVLMRLGKLQPIKGPGFAFVLPFVDKWTRVNLRTQQFTVETSQLRTADGGIVEAQTDIEYRVADVLSYVVKLQHQDDTLRDLAQFCLRNFVSQKDQEDLQVKPDLINCSIKDELNRSAIHWGLEVVSVYLHSVKVLKSPDSVDVIGTLMSAFKAAIGQPSENQAAAAFPFIPDSAGQASNTENTEVGTQFASEGEDIVETIRKVVNIALKEQMIDDMNALFMLDILGRSARKVLIAIEQGNISVSENPDISTHSDVQLTLTEDSLRGFLSGNISPFDAYMDGKVTVTGDWSLLRSFSRIFDSCTSK</sequence>
<gene>
    <name evidence="4" type="ORF">JTE90_028049</name>
</gene>
<dbReference type="Gene3D" id="3.30.1050.10">
    <property type="entry name" value="SCP2 sterol-binding domain"/>
    <property type="match status" value="1"/>
</dbReference>
<dbReference type="SUPFAM" id="SSF117892">
    <property type="entry name" value="Band 7/SPFH domain"/>
    <property type="match status" value="1"/>
</dbReference>
<dbReference type="PRINTS" id="PR00721">
    <property type="entry name" value="STOMATIN"/>
</dbReference>
<keyword evidence="2" id="KW-0812">Transmembrane</keyword>
<accession>A0AAV6UHN5</accession>
<dbReference type="Proteomes" id="UP000827092">
    <property type="component" value="Unassembled WGS sequence"/>
</dbReference>
<dbReference type="InterPro" id="IPR036527">
    <property type="entry name" value="SCP2_sterol-bd_dom_sf"/>
</dbReference>
<dbReference type="InterPro" id="IPR003033">
    <property type="entry name" value="SCP2_sterol-bd_dom"/>
</dbReference>
<organism evidence="4 5">
    <name type="scientific">Oedothorax gibbosus</name>
    <dbReference type="NCBI Taxonomy" id="931172"/>
    <lineage>
        <taxon>Eukaryota</taxon>
        <taxon>Metazoa</taxon>
        <taxon>Ecdysozoa</taxon>
        <taxon>Arthropoda</taxon>
        <taxon>Chelicerata</taxon>
        <taxon>Arachnida</taxon>
        <taxon>Araneae</taxon>
        <taxon>Araneomorphae</taxon>
        <taxon>Entelegynae</taxon>
        <taxon>Araneoidea</taxon>
        <taxon>Linyphiidae</taxon>
        <taxon>Erigoninae</taxon>
        <taxon>Oedothorax</taxon>
    </lineage>
</organism>
<protein>
    <recommendedName>
        <fullName evidence="3">Band 7 domain-containing protein</fullName>
    </recommendedName>
</protein>